<evidence type="ECO:0000313" key="2">
    <source>
        <dbReference type="Proteomes" id="UP000257109"/>
    </source>
</evidence>
<dbReference type="OrthoDB" id="1935586at2759"/>
<dbReference type="SUPFAM" id="SSF53098">
    <property type="entry name" value="Ribonuclease H-like"/>
    <property type="match status" value="1"/>
</dbReference>
<dbReference type="STRING" id="157652.A0A371G297"/>
<dbReference type="InterPro" id="IPR036397">
    <property type="entry name" value="RNaseH_sf"/>
</dbReference>
<evidence type="ECO:0000313" key="1">
    <source>
        <dbReference type="EMBL" id="RDX84667.1"/>
    </source>
</evidence>
<organism evidence="1 2">
    <name type="scientific">Mucuna pruriens</name>
    <name type="common">Velvet bean</name>
    <name type="synonym">Dolichos pruriens</name>
    <dbReference type="NCBI Taxonomy" id="157652"/>
    <lineage>
        <taxon>Eukaryota</taxon>
        <taxon>Viridiplantae</taxon>
        <taxon>Streptophyta</taxon>
        <taxon>Embryophyta</taxon>
        <taxon>Tracheophyta</taxon>
        <taxon>Spermatophyta</taxon>
        <taxon>Magnoliopsida</taxon>
        <taxon>eudicotyledons</taxon>
        <taxon>Gunneridae</taxon>
        <taxon>Pentapetalae</taxon>
        <taxon>rosids</taxon>
        <taxon>fabids</taxon>
        <taxon>Fabales</taxon>
        <taxon>Fabaceae</taxon>
        <taxon>Papilionoideae</taxon>
        <taxon>50 kb inversion clade</taxon>
        <taxon>NPAAA clade</taxon>
        <taxon>indigoferoid/millettioid clade</taxon>
        <taxon>Phaseoleae</taxon>
        <taxon>Mucuna</taxon>
    </lineage>
</organism>
<protein>
    <recommendedName>
        <fullName evidence="3">Integrase catalytic domain-containing protein</fullName>
    </recommendedName>
</protein>
<evidence type="ECO:0008006" key="3">
    <source>
        <dbReference type="Google" id="ProtNLM"/>
    </source>
</evidence>
<sequence>MASHKEICISYCVRCIVCKSAKAKVKFHGLLKSKSGKDSIFVVVDNFSRMAHFIPCHKEMFTLHGLPKTIVSDRDSKFLSHFRTLWSKLNIKLLFSSACHPQIDGQTEIID</sequence>
<keyword evidence="2" id="KW-1185">Reference proteome</keyword>
<accession>A0A371G297</accession>
<dbReference type="InterPro" id="IPR012337">
    <property type="entry name" value="RNaseH-like_sf"/>
</dbReference>
<dbReference type="GO" id="GO:0003676">
    <property type="term" value="F:nucleic acid binding"/>
    <property type="evidence" value="ECO:0007669"/>
    <property type="project" value="InterPro"/>
</dbReference>
<dbReference type="AlphaFoldDB" id="A0A371G297"/>
<feature type="non-terminal residue" evidence="1">
    <location>
        <position position="1"/>
    </location>
</feature>
<gene>
    <name evidence="1" type="ORF">CR513_34251</name>
</gene>
<dbReference type="PANTHER" id="PTHR35046:SF9">
    <property type="entry name" value="RNA-DIRECTED DNA POLYMERASE"/>
    <property type="match status" value="1"/>
</dbReference>
<name>A0A371G297_MUCPR</name>
<dbReference type="Proteomes" id="UP000257109">
    <property type="component" value="Unassembled WGS sequence"/>
</dbReference>
<comment type="caution">
    <text evidence="1">The sequence shown here is derived from an EMBL/GenBank/DDBJ whole genome shotgun (WGS) entry which is preliminary data.</text>
</comment>
<dbReference type="Gene3D" id="3.30.420.10">
    <property type="entry name" value="Ribonuclease H-like superfamily/Ribonuclease H"/>
    <property type="match status" value="1"/>
</dbReference>
<reference evidence="1" key="1">
    <citation type="submission" date="2018-05" db="EMBL/GenBank/DDBJ databases">
        <title>Draft genome of Mucuna pruriens seed.</title>
        <authorList>
            <person name="Nnadi N.E."/>
            <person name="Vos R."/>
            <person name="Hasami M.H."/>
            <person name="Devisetty U.K."/>
            <person name="Aguiy J.C."/>
        </authorList>
    </citation>
    <scope>NUCLEOTIDE SEQUENCE [LARGE SCALE GENOMIC DNA]</scope>
    <source>
        <strain evidence="1">JCA_2017</strain>
    </source>
</reference>
<dbReference type="EMBL" id="QJKJ01006982">
    <property type="protein sequence ID" value="RDX84667.1"/>
    <property type="molecule type" value="Genomic_DNA"/>
</dbReference>
<proteinExistence type="predicted"/>
<dbReference type="PANTHER" id="PTHR35046">
    <property type="entry name" value="ZINC KNUCKLE (CCHC-TYPE) FAMILY PROTEIN"/>
    <property type="match status" value="1"/>
</dbReference>